<keyword evidence="4" id="KW-1185">Reference proteome</keyword>
<accession>A0A1H0LEF5</accession>
<protein>
    <recommendedName>
        <fullName evidence="2">Lcl C-terminal domain-containing protein</fullName>
    </recommendedName>
</protein>
<dbReference type="RefSeq" id="WP_176761068.1">
    <property type="nucleotide sequence ID" value="NZ_FNJI01000004.1"/>
</dbReference>
<evidence type="ECO:0000313" key="4">
    <source>
        <dbReference type="Proteomes" id="UP000199073"/>
    </source>
</evidence>
<dbReference type="Pfam" id="PF07603">
    <property type="entry name" value="Lcl_C"/>
    <property type="match status" value="1"/>
</dbReference>
<dbReference type="AlphaFoldDB" id="A0A1H0LEF5"/>
<feature type="domain" description="Lcl C-terminal" evidence="2">
    <location>
        <begin position="45"/>
        <end position="152"/>
    </location>
</feature>
<dbReference type="InterPro" id="IPR011460">
    <property type="entry name" value="Lcl_C"/>
</dbReference>
<reference evidence="3 4" key="1">
    <citation type="submission" date="2016-10" db="EMBL/GenBank/DDBJ databases">
        <authorList>
            <person name="de Groot N.N."/>
        </authorList>
    </citation>
    <scope>NUCLEOTIDE SEQUENCE [LARGE SCALE GENOMIC DNA]</scope>
    <source>
        <strain evidence="3 4">DSM 12130</strain>
    </source>
</reference>
<dbReference type="Proteomes" id="UP000199073">
    <property type="component" value="Unassembled WGS sequence"/>
</dbReference>
<evidence type="ECO:0000313" key="3">
    <source>
        <dbReference type="EMBL" id="SDO66423.1"/>
    </source>
</evidence>
<gene>
    <name evidence="3" type="ORF">SAMN05660330_00769</name>
</gene>
<evidence type="ECO:0000256" key="1">
    <source>
        <dbReference type="SAM" id="SignalP"/>
    </source>
</evidence>
<dbReference type="STRING" id="91360.SAMN05660330_00769"/>
<feature type="chain" id="PRO_5011650086" description="Lcl C-terminal domain-containing protein" evidence="1">
    <location>
        <begin position="34"/>
        <end position="153"/>
    </location>
</feature>
<evidence type="ECO:0000259" key="2">
    <source>
        <dbReference type="Pfam" id="PF07603"/>
    </source>
</evidence>
<dbReference type="EMBL" id="FNJI01000004">
    <property type="protein sequence ID" value="SDO66423.1"/>
    <property type="molecule type" value="Genomic_DNA"/>
</dbReference>
<proteinExistence type="predicted"/>
<feature type="signal peptide" evidence="1">
    <location>
        <begin position="1"/>
        <end position="33"/>
    </location>
</feature>
<organism evidence="3 4">
    <name type="scientific">Desulforhopalus singaporensis</name>
    <dbReference type="NCBI Taxonomy" id="91360"/>
    <lineage>
        <taxon>Bacteria</taxon>
        <taxon>Pseudomonadati</taxon>
        <taxon>Thermodesulfobacteriota</taxon>
        <taxon>Desulfobulbia</taxon>
        <taxon>Desulfobulbales</taxon>
        <taxon>Desulfocapsaceae</taxon>
        <taxon>Desulforhopalus</taxon>
    </lineage>
</organism>
<keyword evidence="1" id="KW-0732">Signal</keyword>
<name>A0A1H0LEF5_9BACT</name>
<sequence>MYRHHRLFCKTTLIAVAWMALVISLCPVTKAVAADRLQVVSEKIFADTKKELMWQTQTSKRLKSPKEVVAYLEKINKGQYSDWRLPTGVELFTLTSIFDMKQNGAVKIRVEGKFWLSDQPGDYHVGSWEIGDGCGPSRSYYEGEAGYVRAVRP</sequence>